<dbReference type="Gene3D" id="3.60.10.10">
    <property type="entry name" value="Endonuclease/exonuclease/phosphatase"/>
    <property type="match status" value="1"/>
</dbReference>
<keyword evidence="12 13" id="KW-0472">Membrane</keyword>
<feature type="transmembrane region" description="Helical" evidence="13">
    <location>
        <begin position="393"/>
        <end position="411"/>
    </location>
</feature>
<keyword evidence="11" id="KW-0443">Lipid metabolism</keyword>
<keyword evidence="5 13" id="KW-0812">Transmembrane</keyword>
<evidence type="ECO:0000256" key="11">
    <source>
        <dbReference type="ARBA" id="ARBA00023098"/>
    </source>
</evidence>
<feature type="transmembrane region" description="Helical" evidence="13">
    <location>
        <begin position="423"/>
        <end position="445"/>
    </location>
</feature>
<dbReference type="GO" id="GO:0016020">
    <property type="term" value="C:membrane"/>
    <property type="evidence" value="ECO:0007669"/>
    <property type="project" value="UniProtKB-SubCell"/>
</dbReference>
<dbReference type="GO" id="GO:0006665">
    <property type="term" value="P:sphingolipid metabolic process"/>
    <property type="evidence" value="ECO:0007669"/>
    <property type="project" value="UniProtKB-KW"/>
</dbReference>
<reference evidence="15 16" key="1">
    <citation type="submission" date="2021-08" db="EMBL/GenBank/DDBJ databases">
        <title>Draft Genome Sequence of Phanerochaete sordida strain YK-624.</title>
        <authorList>
            <person name="Mori T."/>
            <person name="Dohra H."/>
            <person name="Suzuki T."/>
            <person name="Kawagishi H."/>
            <person name="Hirai H."/>
        </authorList>
    </citation>
    <scope>NUCLEOTIDE SEQUENCE [LARGE SCALE GENOMIC DNA]</scope>
    <source>
        <strain evidence="15 16">YK-624</strain>
    </source>
</reference>
<keyword evidence="16" id="KW-1185">Reference proteome</keyword>
<dbReference type="PANTHER" id="PTHR16320:SF24">
    <property type="entry name" value="PHOSPHODIESTERASE, PUTATIVE-RELATED"/>
    <property type="match status" value="1"/>
</dbReference>
<evidence type="ECO:0000256" key="5">
    <source>
        <dbReference type="ARBA" id="ARBA00022692"/>
    </source>
</evidence>
<comment type="pathway">
    <text evidence="3">Sphingolipid metabolism.</text>
</comment>
<comment type="caution">
    <text evidence="15">The sequence shown here is derived from an EMBL/GenBank/DDBJ whole genome shotgun (WGS) entry which is preliminary data.</text>
</comment>
<evidence type="ECO:0000256" key="7">
    <source>
        <dbReference type="ARBA" id="ARBA00022801"/>
    </source>
</evidence>
<dbReference type="GO" id="GO:0046872">
    <property type="term" value="F:metal ion binding"/>
    <property type="evidence" value="ECO:0007669"/>
    <property type="project" value="UniProtKB-KW"/>
</dbReference>
<dbReference type="Proteomes" id="UP000703269">
    <property type="component" value="Unassembled WGS sequence"/>
</dbReference>
<evidence type="ECO:0000256" key="1">
    <source>
        <dbReference type="ARBA" id="ARBA00004141"/>
    </source>
</evidence>
<keyword evidence="8" id="KW-0460">Magnesium</keyword>
<dbReference type="AlphaFoldDB" id="A0A9P3G0B5"/>
<evidence type="ECO:0000259" key="14">
    <source>
        <dbReference type="Pfam" id="PF03372"/>
    </source>
</evidence>
<organism evidence="15 16">
    <name type="scientific">Phanerochaete sordida</name>
    <dbReference type="NCBI Taxonomy" id="48140"/>
    <lineage>
        <taxon>Eukaryota</taxon>
        <taxon>Fungi</taxon>
        <taxon>Dikarya</taxon>
        <taxon>Basidiomycota</taxon>
        <taxon>Agaricomycotina</taxon>
        <taxon>Agaricomycetes</taxon>
        <taxon>Polyporales</taxon>
        <taxon>Phanerochaetaceae</taxon>
        <taxon>Phanerochaete</taxon>
    </lineage>
</organism>
<keyword evidence="7" id="KW-0378">Hydrolase</keyword>
<comment type="pathway">
    <text evidence="2">Lipid metabolism; sphingolipid metabolism.</text>
</comment>
<keyword evidence="9" id="KW-0746">Sphingolipid metabolism</keyword>
<dbReference type="GO" id="GO:0004767">
    <property type="term" value="F:sphingomyelin phosphodiesterase activity"/>
    <property type="evidence" value="ECO:0007669"/>
    <property type="project" value="InterPro"/>
</dbReference>
<evidence type="ECO:0000256" key="8">
    <source>
        <dbReference type="ARBA" id="ARBA00022842"/>
    </source>
</evidence>
<evidence type="ECO:0000256" key="10">
    <source>
        <dbReference type="ARBA" id="ARBA00022989"/>
    </source>
</evidence>
<evidence type="ECO:0000313" key="16">
    <source>
        <dbReference type="Proteomes" id="UP000703269"/>
    </source>
</evidence>
<evidence type="ECO:0000256" key="12">
    <source>
        <dbReference type="ARBA" id="ARBA00023136"/>
    </source>
</evidence>
<evidence type="ECO:0000256" key="4">
    <source>
        <dbReference type="ARBA" id="ARBA00006335"/>
    </source>
</evidence>
<dbReference type="InterPro" id="IPR005135">
    <property type="entry name" value="Endo/exonuclease/phosphatase"/>
</dbReference>
<evidence type="ECO:0000256" key="2">
    <source>
        <dbReference type="ARBA" id="ARBA00004760"/>
    </source>
</evidence>
<feature type="domain" description="Endonuclease/exonuclease/phosphatase" evidence="14">
    <location>
        <begin position="13"/>
        <end position="300"/>
    </location>
</feature>
<dbReference type="OrthoDB" id="387657at2759"/>
<dbReference type="InterPro" id="IPR036691">
    <property type="entry name" value="Endo/exonu/phosph_ase_sf"/>
</dbReference>
<evidence type="ECO:0000256" key="13">
    <source>
        <dbReference type="SAM" id="Phobius"/>
    </source>
</evidence>
<protein>
    <submittedName>
        <fullName evidence="15">DNase I-like protein</fullName>
    </submittedName>
</protein>
<comment type="similarity">
    <text evidence="4">Belongs to the neutral sphingomyelinase family.</text>
</comment>
<evidence type="ECO:0000256" key="3">
    <source>
        <dbReference type="ARBA" id="ARBA00004991"/>
    </source>
</evidence>
<dbReference type="EMBL" id="BPQB01000003">
    <property type="protein sequence ID" value="GJE85883.1"/>
    <property type="molecule type" value="Genomic_DNA"/>
</dbReference>
<evidence type="ECO:0000256" key="6">
    <source>
        <dbReference type="ARBA" id="ARBA00022723"/>
    </source>
</evidence>
<dbReference type="InterPro" id="IPR038772">
    <property type="entry name" value="Sph/SMPD2-like"/>
</dbReference>
<evidence type="ECO:0000313" key="15">
    <source>
        <dbReference type="EMBL" id="GJE85883.1"/>
    </source>
</evidence>
<sequence length="485" mass="53703">MSEYADDRLRVFTLNCWGLKYVSKNRRERVEAITRVLADSDYDIIALQELWVFADYEHVREALSKRLPYSKFFYSGALGAGLVILSRFPILAATIHPYSLNGSPIDVLAGDWFVGKAAASVLIAHPILGQTQVFNTHLFAMGGDEGPDHFKAHRLVNAWEFAKLARQAAEVGRYVIAAGDFNSVPAAPPMAIIREHALLNDAWVDSHKHVRTPPTNAIPSPLDAIHMFGVTADSPLNSYSAGKPLENYARKYQGKRLDYVLYRGPSSPPASDRTPRLQCIDTKVMFTEDVPGTNYSYSDHFGLEATFEITLPGADVTDPDQTYIPAPADMHAIKSPLLDNPLVETAQTAESFVLPSVSNPNPIPRSTLSPESITATLHSLTARYRYAVARARYQLTIFVACIILLLVLIVTSPLLPSSWITPIYILLTVFLAWLATTMLYIGFVYGKWEVNALTNIIEELEIYRASLDDRQSGGAGAVAWRSSTR</sequence>
<comment type="subcellular location">
    <subcellularLocation>
        <location evidence="1">Membrane</location>
        <topology evidence="1">Multi-pass membrane protein</topology>
    </subcellularLocation>
</comment>
<dbReference type="PANTHER" id="PTHR16320">
    <property type="entry name" value="SPHINGOMYELINASE FAMILY MEMBER"/>
    <property type="match status" value="1"/>
</dbReference>
<accession>A0A9P3G0B5</accession>
<name>A0A9P3G0B5_9APHY</name>
<proteinExistence type="inferred from homology"/>
<keyword evidence="6" id="KW-0479">Metal-binding</keyword>
<dbReference type="Pfam" id="PF03372">
    <property type="entry name" value="Exo_endo_phos"/>
    <property type="match status" value="1"/>
</dbReference>
<keyword evidence="10 13" id="KW-1133">Transmembrane helix</keyword>
<gene>
    <name evidence="15" type="ORF">PsYK624_019620</name>
</gene>
<feature type="transmembrane region" description="Helical" evidence="13">
    <location>
        <begin position="72"/>
        <end position="95"/>
    </location>
</feature>
<evidence type="ECO:0000256" key="9">
    <source>
        <dbReference type="ARBA" id="ARBA00022919"/>
    </source>
</evidence>
<dbReference type="SUPFAM" id="SSF56219">
    <property type="entry name" value="DNase I-like"/>
    <property type="match status" value="1"/>
</dbReference>